<dbReference type="InterPro" id="IPR051533">
    <property type="entry name" value="WaaL-like"/>
</dbReference>
<name>A0ABP6PJY4_9ACTN</name>
<comment type="caution">
    <text evidence="7">The sequence shown here is derived from an EMBL/GenBank/DDBJ whole genome shotgun (WGS) entry which is preliminary data.</text>
</comment>
<feature type="domain" description="O-antigen ligase-related" evidence="6">
    <location>
        <begin position="126"/>
        <end position="269"/>
    </location>
</feature>
<evidence type="ECO:0000259" key="6">
    <source>
        <dbReference type="Pfam" id="PF04932"/>
    </source>
</evidence>
<feature type="transmembrane region" description="Helical" evidence="5">
    <location>
        <begin position="165"/>
        <end position="186"/>
    </location>
</feature>
<feature type="transmembrane region" description="Helical" evidence="5">
    <location>
        <begin position="53"/>
        <end position="75"/>
    </location>
</feature>
<dbReference type="PANTHER" id="PTHR37422:SF23">
    <property type="entry name" value="TEICHURONIC ACID BIOSYNTHESIS PROTEIN TUAE"/>
    <property type="match status" value="1"/>
</dbReference>
<keyword evidence="4 5" id="KW-0472">Membrane</keyword>
<keyword evidence="2 5" id="KW-0812">Transmembrane</keyword>
<evidence type="ECO:0000256" key="4">
    <source>
        <dbReference type="ARBA" id="ARBA00023136"/>
    </source>
</evidence>
<keyword evidence="8" id="KW-1185">Reference proteome</keyword>
<evidence type="ECO:0000256" key="2">
    <source>
        <dbReference type="ARBA" id="ARBA00022692"/>
    </source>
</evidence>
<dbReference type="InterPro" id="IPR007016">
    <property type="entry name" value="O-antigen_ligase-rel_domated"/>
</dbReference>
<reference evidence="8" key="1">
    <citation type="journal article" date="2019" name="Int. J. Syst. Evol. Microbiol.">
        <title>The Global Catalogue of Microorganisms (GCM) 10K type strain sequencing project: providing services to taxonomists for standard genome sequencing and annotation.</title>
        <authorList>
            <consortium name="The Broad Institute Genomics Platform"/>
            <consortium name="The Broad Institute Genome Sequencing Center for Infectious Disease"/>
            <person name="Wu L."/>
            <person name="Ma J."/>
        </authorList>
    </citation>
    <scope>NUCLEOTIDE SEQUENCE [LARGE SCALE GENOMIC DNA]</scope>
    <source>
        <strain evidence="8">JCM 15614</strain>
    </source>
</reference>
<comment type="subcellular location">
    <subcellularLocation>
        <location evidence="1">Membrane</location>
        <topology evidence="1">Multi-pass membrane protein</topology>
    </subcellularLocation>
</comment>
<feature type="transmembrane region" description="Helical" evidence="5">
    <location>
        <begin position="260"/>
        <end position="277"/>
    </location>
</feature>
<evidence type="ECO:0000313" key="7">
    <source>
        <dbReference type="EMBL" id="GAA3180937.1"/>
    </source>
</evidence>
<accession>A0ABP6PJY4</accession>
<evidence type="ECO:0000256" key="5">
    <source>
        <dbReference type="SAM" id="Phobius"/>
    </source>
</evidence>
<dbReference type="PANTHER" id="PTHR37422">
    <property type="entry name" value="TEICHURONIC ACID BIOSYNTHESIS PROTEIN TUAE"/>
    <property type="match status" value="1"/>
</dbReference>
<dbReference type="Proteomes" id="UP001499924">
    <property type="component" value="Unassembled WGS sequence"/>
</dbReference>
<organism evidence="7 8">
    <name type="scientific">Blastococcus jejuensis</name>
    <dbReference type="NCBI Taxonomy" id="351224"/>
    <lineage>
        <taxon>Bacteria</taxon>
        <taxon>Bacillati</taxon>
        <taxon>Actinomycetota</taxon>
        <taxon>Actinomycetes</taxon>
        <taxon>Geodermatophilales</taxon>
        <taxon>Geodermatophilaceae</taxon>
        <taxon>Blastococcus</taxon>
    </lineage>
</organism>
<dbReference type="Pfam" id="PF04932">
    <property type="entry name" value="Wzy_C"/>
    <property type="match status" value="1"/>
</dbReference>
<keyword evidence="3 5" id="KW-1133">Transmembrane helix</keyword>
<dbReference type="EMBL" id="BAAAVV010000013">
    <property type="protein sequence ID" value="GAA3180937.1"/>
    <property type="molecule type" value="Genomic_DNA"/>
</dbReference>
<gene>
    <name evidence="7" type="ORF">GCM10010531_38880</name>
</gene>
<sequence length="349" mass="34844">MPRPRLADAVGGGLLLLVAATVVVSSVVGAGNPWPALATLTVAGASYAAGRQLMPRLLAVAGIAAATTLVPLIALPFALSSAPLGPPLAYANANAALYVQAAGIAGVAAVLAGSGVWQEATVACSVVLVLTAGAMQSVGGFVTGSAVVAAISASLFRWRLPARSVLAGGIAVVLIGAHVAVLVLGATHRPSVHASSSEAAVTASLSERRLDLWSDAVRLATDHPLIGVGPRRFPAASPTAQLDPDTREAHSATLQMAAEVGWPGAVALLALLVWAATRPLLVGSSRMSTGVGLITATTAAALAVHASVDYLFQFPVLIATAGFILGLGTAAAEAPTRVQPPSHIARPAR</sequence>
<proteinExistence type="predicted"/>
<evidence type="ECO:0000256" key="3">
    <source>
        <dbReference type="ARBA" id="ARBA00022989"/>
    </source>
</evidence>
<feature type="transmembrane region" description="Helical" evidence="5">
    <location>
        <begin position="314"/>
        <end position="332"/>
    </location>
</feature>
<evidence type="ECO:0000256" key="1">
    <source>
        <dbReference type="ARBA" id="ARBA00004141"/>
    </source>
</evidence>
<evidence type="ECO:0000313" key="8">
    <source>
        <dbReference type="Proteomes" id="UP001499924"/>
    </source>
</evidence>
<protein>
    <recommendedName>
        <fullName evidence="6">O-antigen ligase-related domain-containing protein</fullName>
    </recommendedName>
</protein>
<feature type="transmembrane region" description="Helical" evidence="5">
    <location>
        <begin position="95"/>
        <end position="117"/>
    </location>
</feature>